<proteinExistence type="predicted"/>
<evidence type="ECO:0000313" key="6">
    <source>
        <dbReference type="EMBL" id="VEG48469.1"/>
    </source>
</evidence>
<keyword evidence="3" id="KW-0378">Hydrolase</keyword>
<evidence type="ECO:0000256" key="4">
    <source>
        <dbReference type="ARBA" id="ARBA00022833"/>
    </source>
</evidence>
<name>A0A448I7I1_MYCCI</name>
<keyword evidence="2" id="KW-0479">Metal-binding</keyword>
<dbReference type="SMART" id="SM00849">
    <property type="entry name" value="Lactamase_B"/>
    <property type="match status" value="1"/>
</dbReference>
<dbReference type="EMBL" id="LR134355">
    <property type="protein sequence ID" value="VEG48469.1"/>
    <property type="molecule type" value="Genomic_DNA"/>
</dbReference>
<dbReference type="InterPro" id="IPR036866">
    <property type="entry name" value="RibonucZ/Hydroxyglut_hydro"/>
</dbReference>
<protein>
    <submittedName>
        <fullName evidence="6">Metallo-beta-lactamase superfamily protein</fullName>
    </submittedName>
</protein>
<dbReference type="CDD" id="cd06262">
    <property type="entry name" value="metallo-hydrolase-like_MBL-fold"/>
    <property type="match status" value="1"/>
</dbReference>
<dbReference type="SUPFAM" id="SSF56281">
    <property type="entry name" value="Metallo-hydrolase/oxidoreductase"/>
    <property type="match status" value="1"/>
</dbReference>
<comment type="cofactor">
    <cofactor evidence="1">
        <name>Zn(2+)</name>
        <dbReference type="ChEBI" id="CHEBI:29105"/>
    </cofactor>
</comment>
<dbReference type="InterPro" id="IPR001279">
    <property type="entry name" value="Metallo-B-lactamas"/>
</dbReference>
<reference evidence="6 7" key="1">
    <citation type="submission" date="2018-12" db="EMBL/GenBank/DDBJ databases">
        <authorList>
            <consortium name="Pathogen Informatics"/>
        </authorList>
    </citation>
    <scope>NUCLEOTIDE SEQUENCE [LARGE SCALE GENOMIC DNA]</scope>
    <source>
        <strain evidence="6 7">NCTC10485</strain>
    </source>
</reference>
<evidence type="ECO:0000256" key="2">
    <source>
        <dbReference type="ARBA" id="ARBA00022723"/>
    </source>
</evidence>
<dbReference type="GO" id="GO:0046872">
    <property type="term" value="F:metal ion binding"/>
    <property type="evidence" value="ECO:0007669"/>
    <property type="project" value="UniProtKB-KW"/>
</dbReference>
<sequence>MCSKRVCQLPLRMRCPTRAEVGGTLGAVLITGFATGAAETNCYLVAPRAGGAALVIDPGEDAVPTLEYYFAVNELSPAAVLLTSGRREVTGSAFDLCAGWDIPVYLHPADRDLLTDPPEILRDLTDGEIRLAEIVVHVDHTPGHTAGSLVYRVLADTDEGPATVAFTGHTLGFRTVGGPGCDSDRRQLLRSIREKLLVLDDDTVVLPAHGTSTTIGDERRHNKHLDA</sequence>
<dbReference type="InterPro" id="IPR051453">
    <property type="entry name" value="MBL_Glyoxalase_II"/>
</dbReference>
<evidence type="ECO:0000259" key="5">
    <source>
        <dbReference type="SMART" id="SM00849"/>
    </source>
</evidence>
<keyword evidence="7" id="KW-1185">Reference proteome</keyword>
<gene>
    <name evidence="6" type="ORF">NCTC10485_02763</name>
</gene>
<dbReference type="Proteomes" id="UP000282551">
    <property type="component" value="Chromosome"/>
</dbReference>
<dbReference type="GO" id="GO:0016787">
    <property type="term" value="F:hydrolase activity"/>
    <property type="evidence" value="ECO:0007669"/>
    <property type="project" value="UniProtKB-KW"/>
</dbReference>
<dbReference type="PANTHER" id="PTHR46233:SF3">
    <property type="entry name" value="HYDROXYACYLGLUTATHIONE HYDROLASE GLOC"/>
    <property type="match status" value="1"/>
</dbReference>
<evidence type="ECO:0000256" key="1">
    <source>
        <dbReference type="ARBA" id="ARBA00001947"/>
    </source>
</evidence>
<feature type="domain" description="Metallo-beta-lactamase" evidence="5">
    <location>
        <begin position="39"/>
        <end position="209"/>
    </location>
</feature>
<dbReference type="AlphaFoldDB" id="A0A448I7I1"/>
<evidence type="ECO:0000313" key="7">
    <source>
        <dbReference type="Proteomes" id="UP000282551"/>
    </source>
</evidence>
<evidence type="ECO:0000256" key="3">
    <source>
        <dbReference type="ARBA" id="ARBA00022801"/>
    </source>
</evidence>
<dbReference type="Pfam" id="PF00753">
    <property type="entry name" value="Lactamase_B"/>
    <property type="match status" value="1"/>
</dbReference>
<organism evidence="6 7">
    <name type="scientific">Mycolicibacterium chitae</name>
    <name type="common">Mycobacterium chitae</name>
    <dbReference type="NCBI Taxonomy" id="1792"/>
    <lineage>
        <taxon>Bacteria</taxon>
        <taxon>Bacillati</taxon>
        <taxon>Actinomycetota</taxon>
        <taxon>Actinomycetes</taxon>
        <taxon>Mycobacteriales</taxon>
        <taxon>Mycobacteriaceae</taxon>
        <taxon>Mycolicibacterium</taxon>
    </lineage>
</organism>
<dbReference type="Gene3D" id="3.60.15.10">
    <property type="entry name" value="Ribonuclease Z/Hydroxyacylglutathione hydrolase-like"/>
    <property type="match status" value="1"/>
</dbReference>
<keyword evidence="4" id="KW-0862">Zinc</keyword>
<accession>A0A448I7I1</accession>
<dbReference type="PANTHER" id="PTHR46233">
    <property type="entry name" value="HYDROXYACYLGLUTATHIONE HYDROLASE GLOC"/>
    <property type="match status" value="1"/>
</dbReference>